<reference evidence="1" key="1">
    <citation type="submission" date="2023-03" db="EMBL/GenBank/DDBJ databases">
        <title>Massive genome expansion in bonnet fungi (Mycena s.s.) driven by repeated elements and novel gene families across ecological guilds.</title>
        <authorList>
            <consortium name="Lawrence Berkeley National Laboratory"/>
            <person name="Harder C.B."/>
            <person name="Miyauchi S."/>
            <person name="Viragh M."/>
            <person name="Kuo A."/>
            <person name="Thoen E."/>
            <person name="Andreopoulos B."/>
            <person name="Lu D."/>
            <person name="Skrede I."/>
            <person name="Drula E."/>
            <person name="Henrissat B."/>
            <person name="Morin E."/>
            <person name="Kohler A."/>
            <person name="Barry K."/>
            <person name="LaButti K."/>
            <person name="Morin E."/>
            <person name="Salamov A."/>
            <person name="Lipzen A."/>
            <person name="Mereny Z."/>
            <person name="Hegedus B."/>
            <person name="Baldrian P."/>
            <person name="Stursova M."/>
            <person name="Weitz H."/>
            <person name="Taylor A."/>
            <person name="Grigoriev I.V."/>
            <person name="Nagy L.G."/>
            <person name="Martin F."/>
            <person name="Kauserud H."/>
        </authorList>
    </citation>
    <scope>NUCLEOTIDE SEQUENCE</scope>
    <source>
        <strain evidence="1">CBHHK002</strain>
    </source>
</reference>
<organism evidence="1 2">
    <name type="scientific">Mycena albidolilacea</name>
    <dbReference type="NCBI Taxonomy" id="1033008"/>
    <lineage>
        <taxon>Eukaryota</taxon>
        <taxon>Fungi</taxon>
        <taxon>Dikarya</taxon>
        <taxon>Basidiomycota</taxon>
        <taxon>Agaricomycotina</taxon>
        <taxon>Agaricomycetes</taxon>
        <taxon>Agaricomycetidae</taxon>
        <taxon>Agaricales</taxon>
        <taxon>Marasmiineae</taxon>
        <taxon>Mycenaceae</taxon>
        <taxon>Mycena</taxon>
    </lineage>
</organism>
<dbReference type="Proteomes" id="UP001218218">
    <property type="component" value="Unassembled WGS sequence"/>
</dbReference>
<dbReference type="EMBL" id="JARIHO010000003">
    <property type="protein sequence ID" value="KAJ7364297.1"/>
    <property type="molecule type" value="Genomic_DNA"/>
</dbReference>
<name>A0AAD7F395_9AGAR</name>
<proteinExistence type="predicted"/>
<gene>
    <name evidence="1" type="ORF">DFH08DRAFT_270819</name>
</gene>
<protein>
    <submittedName>
        <fullName evidence="1">Uncharacterized protein</fullName>
    </submittedName>
</protein>
<evidence type="ECO:0000313" key="1">
    <source>
        <dbReference type="EMBL" id="KAJ7364297.1"/>
    </source>
</evidence>
<accession>A0AAD7F395</accession>
<dbReference type="AlphaFoldDB" id="A0AAD7F395"/>
<keyword evidence="2" id="KW-1185">Reference proteome</keyword>
<evidence type="ECO:0000313" key="2">
    <source>
        <dbReference type="Proteomes" id="UP001218218"/>
    </source>
</evidence>
<comment type="caution">
    <text evidence="1">The sequence shown here is derived from an EMBL/GenBank/DDBJ whole genome shotgun (WGS) entry which is preliminary data.</text>
</comment>
<sequence length="458" mass="50771">MCPALSLTLAMVEADEQIARLRVTAHISHDSKNPNLWKFGELSATTSEPVSSQVIAYVSHMKVYWRPQSGLEVPQEWTSIILPPAEDPESPGTPIELERWFPLSLISAILLPVSSKLQPVSAASLSNRYMSADYVGPLFPVRDPPEDAESSVVRAMVNLLLCEHHPPGVFYCLASLLRGTYGCQLKLQPGHRFPPHFGDDLLQIDFGLVPEWQPTTEDMVRRSREAPLCFSSPALAIGMRLQDSDGESCTLTRQELMCLARATQPHLEALLLARHHRYPEPLLATSPLPPACIFVIAFRDMTIFIVAHIAFLQETTYRYQSLVVDQIPFPPYVPGEREGVVGRLRVIVALLTIRSHTDHLASLWDDLIWDPTIIDAELAVLRDFTGIVTPSPSEYEDPEVSFWGDMLDDIKLSPGGEEVATDVDPSPSEIASSKELVDVWLLGAVDAEDVPESTVPES</sequence>